<dbReference type="PIRSF" id="PIRSF025624">
    <property type="entry name" value="ACT_PheB"/>
    <property type="match status" value="1"/>
</dbReference>
<dbReference type="OrthoDB" id="9788773at2"/>
<dbReference type="InterPro" id="IPR045865">
    <property type="entry name" value="ACT-like_dom_sf"/>
</dbReference>
<dbReference type="SUPFAM" id="SSF55021">
    <property type="entry name" value="ACT-like"/>
    <property type="match status" value="1"/>
</dbReference>
<evidence type="ECO:0000259" key="1">
    <source>
        <dbReference type="PROSITE" id="PS51671"/>
    </source>
</evidence>
<dbReference type="PATRIC" id="fig|411473.3.peg.2609"/>
<evidence type="ECO:0000313" key="3">
    <source>
        <dbReference type="Proteomes" id="UP000016662"/>
    </source>
</evidence>
<dbReference type="InterPro" id="IPR002912">
    <property type="entry name" value="ACT_dom"/>
</dbReference>
<feature type="domain" description="ACT" evidence="1">
    <location>
        <begin position="71"/>
        <end position="147"/>
    </location>
</feature>
<dbReference type="EMBL" id="AWVF01000403">
    <property type="protein sequence ID" value="ERJ88654.1"/>
    <property type="molecule type" value="Genomic_DNA"/>
</dbReference>
<organism evidence="2 3">
    <name type="scientific">Ruminococcus callidus ATCC 27760</name>
    <dbReference type="NCBI Taxonomy" id="411473"/>
    <lineage>
        <taxon>Bacteria</taxon>
        <taxon>Bacillati</taxon>
        <taxon>Bacillota</taxon>
        <taxon>Clostridia</taxon>
        <taxon>Eubacteriales</taxon>
        <taxon>Oscillospiraceae</taxon>
        <taxon>Ruminococcus</taxon>
    </lineage>
</organism>
<name>U2LGS4_9FIRM</name>
<accession>U2LGS4</accession>
<dbReference type="PROSITE" id="PS51671">
    <property type="entry name" value="ACT"/>
    <property type="match status" value="1"/>
</dbReference>
<keyword evidence="3" id="KW-1185">Reference proteome</keyword>
<sequence>MDKRTRYIVVDTAVLPEIFGKVLEVKKLVADKTERSFSSACKRMGISRSAFYKYRDCVFAYDDKMTQQIVNFSVTLRDEAGVLSNVLTTLYSMRANILTVNQNIPVDGVAQVSLSLKMGEGMANPIDITHKISALQGVVEVRLLSGE</sequence>
<comment type="caution">
    <text evidence="2">The sequence shown here is derived from an EMBL/GenBank/DDBJ whole genome shotgun (WGS) entry which is preliminary data.</text>
</comment>
<dbReference type="GeneID" id="93692191"/>
<gene>
    <name evidence="2" type="ORF">RUMCAL_03109</name>
</gene>
<dbReference type="NCBIfam" id="NF003361">
    <property type="entry name" value="PRK04435.1"/>
    <property type="match status" value="1"/>
</dbReference>
<evidence type="ECO:0000313" key="2">
    <source>
        <dbReference type="EMBL" id="ERJ88654.1"/>
    </source>
</evidence>
<reference evidence="2 3" key="1">
    <citation type="submission" date="2013-07" db="EMBL/GenBank/DDBJ databases">
        <authorList>
            <person name="Weinstock G."/>
            <person name="Sodergren E."/>
            <person name="Wylie T."/>
            <person name="Fulton L."/>
            <person name="Fulton R."/>
            <person name="Fronick C."/>
            <person name="O'Laughlin M."/>
            <person name="Godfrey J."/>
            <person name="Miner T."/>
            <person name="Herter B."/>
            <person name="Appelbaum E."/>
            <person name="Cordes M."/>
            <person name="Lek S."/>
            <person name="Wollam A."/>
            <person name="Pepin K.H."/>
            <person name="Palsikar V.B."/>
            <person name="Mitreva M."/>
            <person name="Wilson R.K."/>
        </authorList>
    </citation>
    <scope>NUCLEOTIDE SEQUENCE [LARGE SCALE GENOMIC DNA]</scope>
    <source>
        <strain evidence="2 3">ATCC 27760</strain>
    </source>
</reference>
<dbReference type="HOGENOM" id="CLU_128147_0_0_9"/>
<dbReference type="AlphaFoldDB" id="U2LGS4"/>
<dbReference type="RefSeq" id="WP_021681334.1">
    <property type="nucleotide sequence ID" value="NZ_KI260341.1"/>
</dbReference>
<dbReference type="eggNOG" id="COG4492">
    <property type="taxonomic scope" value="Bacteria"/>
</dbReference>
<dbReference type="Proteomes" id="UP000016662">
    <property type="component" value="Unassembled WGS sequence"/>
</dbReference>
<proteinExistence type="predicted"/>
<dbReference type="InterPro" id="IPR008310">
    <property type="entry name" value="UPF0735_ACT_dom-cont"/>
</dbReference>
<protein>
    <submittedName>
        <fullName evidence="2">ACT domain protein PheB family protein</fullName>
    </submittedName>
</protein>
<dbReference type="STRING" id="411473.RUMCAL_03109"/>